<evidence type="ECO:0000259" key="1">
    <source>
        <dbReference type="Pfam" id="PF09834"/>
    </source>
</evidence>
<dbReference type="Proteomes" id="UP001589607">
    <property type="component" value="Unassembled WGS sequence"/>
</dbReference>
<protein>
    <submittedName>
        <fullName evidence="2">DUF2061 domain-containing protein</fullName>
    </submittedName>
</protein>
<dbReference type="EMBL" id="JBHMEY010000006">
    <property type="protein sequence ID" value="MFB9095455.1"/>
    <property type="molecule type" value="Genomic_DNA"/>
</dbReference>
<keyword evidence="3" id="KW-1185">Reference proteome</keyword>
<dbReference type="RefSeq" id="WP_236457019.1">
    <property type="nucleotide sequence ID" value="NZ_CBCSGE010000010.1"/>
</dbReference>
<gene>
    <name evidence="2" type="ORF">ACFFVF_02915</name>
</gene>
<evidence type="ECO:0000313" key="2">
    <source>
        <dbReference type="EMBL" id="MFB9095455.1"/>
    </source>
</evidence>
<dbReference type="InterPro" id="IPR018638">
    <property type="entry name" value="DUF2061_membrane"/>
</dbReference>
<evidence type="ECO:0000313" key="3">
    <source>
        <dbReference type="Proteomes" id="UP001589607"/>
    </source>
</evidence>
<name>A0ABV5GKT2_9FLAO</name>
<organism evidence="2 3">
    <name type="scientific">Flavobacterium jumunjinense</name>
    <dbReference type="NCBI Taxonomy" id="998845"/>
    <lineage>
        <taxon>Bacteria</taxon>
        <taxon>Pseudomonadati</taxon>
        <taxon>Bacteroidota</taxon>
        <taxon>Flavobacteriia</taxon>
        <taxon>Flavobacteriales</taxon>
        <taxon>Flavobacteriaceae</taxon>
        <taxon>Flavobacterium</taxon>
    </lineage>
</organism>
<feature type="domain" description="DUF2061" evidence="1">
    <location>
        <begin position="23"/>
        <end position="73"/>
    </location>
</feature>
<dbReference type="Pfam" id="PF09834">
    <property type="entry name" value="DUF2061"/>
    <property type="match status" value="1"/>
</dbReference>
<sequence length="77" mass="9038">MLLDLFKFKKPLDLNKDVKVSAYKAVTWRVLGTIDTVIISYLMTGNFTIAFSIGGFEVFSKMILYFIHERIWAKWTR</sequence>
<accession>A0ABV5GKT2</accession>
<comment type="caution">
    <text evidence="2">The sequence shown here is derived from an EMBL/GenBank/DDBJ whole genome shotgun (WGS) entry which is preliminary data.</text>
</comment>
<reference evidence="2 3" key="1">
    <citation type="submission" date="2024-09" db="EMBL/GenBank/DDBJ databases">
        <authorList>
            <person name="Sun Q."/>
            <person name="Mori K."/>
        </authorList>
    </citation>
    <scope>NUCLEOTIDE SEQUENCE [LARGE SCALE GENOMIC DNA]</scope>
    <source>
        <strain evidence="2 3">CECT 7955</strain>
    </source>
</reference>
<proteinExistence type="predicted"/>